<evidence type="ECO:0000313" key="1">
    <source>
        <dbReference type="EMBL" id="TPW74276.1"/>
    </source>
</evidence>
<name>A0A506XVS2_9MICO</name>
<evidence type="ECO:0000313" key="2">
    <source>
        <dbReference type="Proteomes" id="UP000316252"/>
    </source>
</evidence>
<comment type="caution">
    <text evidence="1">The sequence shown here is derived from an EMBL/GenBank/DDBJ whole genome shotgun (WGS) entry which is preliminary data.</text>
</comment>
<dbReference type="EMBL" id="VHQG01000005">
    <property type="protein sequence ID" value="TPW74276.1"/>
    <property type="molecule type" value="Genomic_DNA"/>
</dbReference>
<dbReference type="RefSeq" id="WP_141164854.1">
    <property type="nucleotide sequence ID" value="NZ_VHQG01000005.1"/>
</dbReference>
<protein>
    <submittedName>
        <fullName evidence="1">Uncharacterized protein</fullName>
    </submittedName>
</protein>
<proteinExistence type="predicted"/>
<dbReference type="AlphaFoldDB" id="A0A506XVS2"/>
<sequence length="114" mass="12325">MPFRTKPMLEAWIDEFSGLGYPAHELIRVLDQDGSDGSDTGLITVGLNDASTVVYLSPVAPGEARWLITFEGREETFALTPAETSRLSAELAMVSTLCAFLEAKSTAYIESHAA</sequence>
<dbReference type="Proteomes" id="UP000316252">
    <property type="component" value="Unassembled WGS sequence"/>
</dbReference>
<keyword evidence="2" id="KW-1185">Reference proteome</keyword>
<organism evidence="1 2">
    <name type="scientific">Schumannella soli</name>
    <dbReference type="NCBI Taxonomy" id="2590779"/>
    <lineage>
        <taxon>Bacteria</taxon>
        <taxon>Bacillati</taxon>
        <taxon>Actinomycetota</taxon>
        <taxon>Actinomycetes</taxon>
        <taxon>Micrococcales</taxon>
        <taxon>Microbacteriaceae</taxon>
        <taxon>Schumannella</taxon>
    </lineage>
</organism>
<dbReference type="OrthoDB" id="5023161at2"/>
<accession>A0A506XVS2</accession>
<gene>
    <name evidence="1" type="ORF">FJ657_16830</name>
</gene>
<reference evidence="1 2" key="1">
    <citation type="submission" date="2019-06" db="EMBL/GenBank/DDBJ databases">
        <authorList>
            <person name="Li F."/>
        </authorList>
    </citation>
    <scope>NUCLEOTIDE SEQUENCE [LARGE SCALE GENOMIC DNA]</scope>
    <source>
        <strain evidence="1 2">10F1D-1</strain>
    </source>
</reference>